<dbReference type="EMBL" id="AMQM01008656">
    <property type="status" value="NOT_ANNOTATED_CDS"/>
    <property type="molecule type" value="Genomic_DNA"/>
</dbReference>
<dbReference type="InterPro" id="IPR038156">
    <property type="entry name" value="PCS_N_sf"/>
</dbReference>
<dbReference type="Gene3D" id="3.90.70.30">
    <property type="entry name" value="Phytochelatin synthase, N-terminal domain"/>
    <property type="match status" value="2"/>
</dbReference>
<dbReference type="GO" id="GO:0010273">
    <property type="term" value="P:detoxification of copper ion"/>
    <property type="evidence" value="ECO:0000318"/>
    <property type="project" value="GO_Central"/>
</dbReference>
<dbReference type="InterPro" id="IPR040409">
    <property type="entry name" value="PCS-like"/>
</dbReference>
<gene>
    <name evidence="8" type="primary">20213158</name>
    <name evidence="7" type="ORF">HELRODRAFT_194818</name>
</gene>
<dbReference type="GO" id="GO:0046872">
    <property type="term" value="F:metal ion binding"/>
    <property type="evidence" value="ECO:0007669"/>
    <property type="project" value="UniProtKB-KW"/>
</dbReference>
<dbReference type="InParanoid" id="T1FWG3"/>
<dbReference type="Pfam" id="PF05023">
    <property type="entry name" value="Phytochelatin"/>
    <property type="match status" value="1"/>
</dbReference>
<dbReference type="EnsemblMetazoa" id="HelroT194818">
    <property type="protein sequence ID" value="HelroP194818"/>
    <property type="gene ID" value="HelroG194818"/>
</dbReference>
<feature type="region of interest" description="Disordered" evidence="5">
    <location>
        <begin position="94"/>
        <end position="124"/>
    </location>
</feature>
<dbReference type="PROSITE" id="PS51443">
    <property type="entry name" value="PCS"/>
    <property type="match status" value="1"/>
</dbReference>
<dbReference type="GO" id="GO:0098849">
    <property type="term" value="P:cellular detoxification of cadmium ion"/>
    <property type="evidence" value="ECO:0000318"/>
    <property type="project" value="GO_Central"/>
</dbReference>
<dbReference type="CTD" id="20213158"/>
<evidence type="ECO:0000256" key="3">
    <source>
        <dbReference type="ARBA" id="ARBA00022679"/>
    </source>
</evidence>
<dbReference type="GeneID" id="20213158"/>
<keyword evidence="3" id="KW-0808">Transferase</keyword>
<keyword evidence="4" id="KW-0479">Metal-binding</keyword>
<reference evidence="9" key="1">
    <citation type="submission" date="2012-12" db="EMBL/GenBank/DDBJ databases">
        <authorList>
            <person name="Hellsten U."/>
            <person name="Grimwood J."/>
            <person name="Chapman J.A."/>
            <person name="Shapiro H."/>
            <person name="Aerts A."/>
            <person name="Otillar R.P."/>
            <person name="Terry A.Y."/>
            <person name="Boore J.L."/>
            <person name="Simakov O."/>
            <person name="Marletaz F."/>
            <person name="Cho S.-J."/>
            <person name="Edsinger-Gonzales E."/>
            <person name="Havlak P."/>
            <person name="Kuo D.-H."/>
            <person name="Larsson T."/>
            <person name="Lv J."/>
            <person name="Arendt D."/>
            <person name="Savage R."/>
            <person name="Osoegawa K."/>
            <person name="de Jong P."/>
            <person name="Lindberg D.R."/>
            <person name="Seaver E.C."/>
            <person name="Weisblat D.A."/>
            <person name="Putnam N.H."/>
            <person name="Grigoriev I.V."/>
            <person name="Rokhsar D.S."/>
        </authorList>
    </citation>
    <scope>NUCLEOTIDE SEQUENCE</scope>
</reference>
<feature type="compositionally biased region" description="Low complexity" evidence="5">
    <location>
        <begin position="420"/>
        <end position="452"/>
    </location>
</feature>
<dbReference type="Proteomes" id="UP000015101">
    <property type="component" value="Unassembled WGS sequence"/>
</dbReference>
<dbReference type="InterPro" id="IPR038765">
    <property type="entry name" value="Papain-like_cys_pep_sf"/>
</dbReference>
<feature type="domain" description="Peptidase C83" evidence="6">
    <location>
        <begin position="355"/>
        <end position="634"/>
    </location>
</feature>
<dbReference type="GO" id="GO:0016756">
    <property type="term" value="F:glutathione gamma-glutamylcysteinyltransferase activity"/>
    <property type="evidence" value="ECO:0000318"/>
    <property type="project" value="GO_Central"/>
</dbReference>
<sequence>MVDFIEMISLNSELGQERLKESTALDCTNEQIIKNFVKQSGQTTCGLVSSCVMMNSCFANSYINEHSSFCFKTNFPELACYVANRPLIIVKNSSRNKGDNYSKQRTRTETAAENQFHSQNNNSATSLVDSSQKLNFSTNASDMADQKVLPTTQISDVSVDNELRGVMSSTSSMNPEKIVAQNSFLDVFIKTKINNIIDKVDKGITSCCLDNDMHEAGCYGECGMQGPTVTATGGKPIVETKKGPKVGPMKTAYTANVGHCTQSCGCSGGKGCCRIGGSGLAACEYKGPVGIGCDLGGSVGVGGVTGFGGMGIFKKYNAIKEAKAKAREATRIAKKNAALRAGINMSEIDKTDWDNVRLNADGEYEFMPKCNMDGGECGGDEENPCCIKSGEGYLGGCCNIMKKLNAGQYPTFSKAQSAATPAATAPTPATPPTTSKPKPTNVVTHNNNSSNNIGRSNETNDPDCVDEDICIPFPLTEETVLELPALKKVIDVERMKREGLTLCEVARLIAAFYFHVDINYADVTSIDRFRKDVQESFGPSSSSSSSPPSLSSSSKRVGVIVNYDHKVLDENCFFSGHHSPVAAYHPSSDSILLMDVWPSHAEVWVPLHAMMAAMNTTDASSKQSRGYLLVARCL</sequence>
<dbReference type="HOGENOM" id="CLU_431671_0_0_1"/>
<dbReference type="SUPFAM" id="SSF54001">
    <property type="entry name" value="Cysteine proteinases"/>
    <property type="match status" value="1"/>
</dbReference>
<dbReference type="KEGG" id="hro:HELRODRAFT_194818"/>
<evidence type="ECO:0000256" key="5">
    <source>
        <dbReference type="SAM" id="MobiDB-lite"/>
    </source>
</evidence>
<evidence type="ECO:0000313" key="9">
    <source>
        <dbReference type="Proteomes" id="UP000015101"/>
    </source>
</evidence>
<dbReference type="PANTHER" id="PTHR33447">
    <property type="entry name" value="GLUTATHIONE GAMMA-GLUTAMYLCYSTEINYLTRANSFERASE"/>
    <property type="match status" value="1"/>
</dbReference>
<feature type="compositionally biased region" description="Basic and acidic residues" evidence="5">
    <location>
        <begin position="96"/>
        <end position="110"/>
    </location>
</feature>
<name>T1FWG3_HELRO</name>
<evidence type="ECO:0000256" key="2">
    <source>
        <dbReference type="ARBA" id="ARBA00022539"/>
    </source>
</evidence>
<evidence type="ECO:0000256" key="4">
    <source>
        <dbReference type="ARBA" id="ARBA00022723"/>
    </source>
</evidence>
<evidence type="ECO:0000313" key="7">
    <source>
        <dbReference type="EMBL" id="ESO11353.1"/>
    </source>
</evidence>
<reference evidence="7 9" key="2">
    <citation type="journal article" date="2013" name="Nature">
        <title>Insights into bilaterian evolution from three spiralian genomes.</title>
        <authorList>
            <person name="Simakov O."/>
            <person name="Marletaz F."/>
            <person name="Cho S.J."/>
            <person name="Edsinger-Gonzales E."/>
            <person name="Havlak P."/>
            <person name="Hellsten U."/>
            <person name="Kuo D.H."/>
            <person name="Larsson T."/>
            <person name="Lv J."/>
            <person name="Arendt D."/>
            <person name="Savage R."/>
            <person name="Osoegawa K."/>
            <person name="de Jong P."/>
            <person name="Grimwood J."/>
            <person name="Chapman J.A."/>
            <person name="Shapiro H."/>
            <person name="Aerts A."/>
            <person name="Otillar R.P."/>
            <person name="Terry A.Y."/>
            <person name="Boore J.L."/>
            <person name="Grigoriev I.V."/>
            <person name="Lindberg D.R."/>
            <person name="Seaver E.C."/>
            <person name="Weisblat D.A."/>
            <person name="Putnam N.H."/>
            <person name="Rokhsar D.S."/>
        </authorList>
    </citation>
    <scope>NUCLEOTIDE SEQUENCE</scope>
</reference>
<evidence type="ECO:0000256" key="1">
    <source>
        <dbReference type="ARBA" id="ARBA00012468"/>
    </source>
</evidence>
<accession>T1FWG3</accession>
<feature type="compositionally biased region" description="Polar residues" evidence="5">
    <location>
        <begin position="111"/>
        <end position="124"/>
    </location>
</feature>
<dbReference type="eggNOG" id="ENOG502SERS">
    <property type="taxonomic scope" value="Eukaryota"/>
</dbReference>
<protein>
    <recommendedName>
        <fullName evidence="1">glutathione gamma-glutamylcysteinyltransferase</fullName>
        <ecNumber evidence="1">2.3.2.15</ecNumber>
    </recommendedName>
</protein>
<dbReference type="OrthoDB" id="448954at2759"/>
<organism evidence="8 9">
    <name type="scientific">Helobdella robusta</name>
    <name type="common">Californian leech</name>
    <dbReference type="NCBI Taxonomy" id="6412"/>
    <lineage>
        <taxon>Eukaryota</taxon>
        <taxon>Metazoa</taxon>
        <taxon>Spiralia</taxon>
        <taxon>Lophotrochozoa</taxon>
        <taxon>Annelida</taxon>
        <taxon>Clitellata</taxon>
        <taxon>Hirudinea</taxon>
        <taxon>Rhynchobdellida</taxon>
        <taxon>Glossiphoniidae</taxon>
        <taxon>Helobdella</taxon>
    </lineage>
</organism>
<evidence type="ECO:0000259" key="6">
    <source>
        <dbReference type="PROSITE" id="PS51443"/>
    </source>
</evidence>
<dbReference type="GO" id="GO:0046938">
    <property type="term" value="P:phytochelatin biosynthetic process"/>
    <property type="evidence" value="ECO:0000318"/>
    <property type="project" value="GO_Central"/>
</dbReference>
<reference evidence="8" key="3">
    <citation type="submission" date="2015-06" db="UniProtKB">
        <authorList>
            <consortium name="EnsemblMetazoa"/>
        </authorList>
    </citation>
    <scope>IDENTIFICATION</scope>
</reference>
<dbReference type="PANTHER" id="PTHR33447:SF2">
    <property type="entry name" value="GLUTATHIONE GAMMA-GLUTAMYLCYSTEINYLTRANSFERASE"/>
    <property type="match status" value="1"/>
</dbReference>
<dbReference type="AlphaFoldDB" id="T1FWG3"/>
<keyword evidence="9" id="KW-1185">Reference proteome</keyword>
<dbReference type="RefSeq" id="XP_009010513.1">
    <property type="nucleotide sequence ID" value="XM_009012265.1"/>
</dbReference>
<feature type="region of interest" description="Disordered" evidence="5">
    <location>
        <begin position="420"/>
        <end position="460"/>
    </location>
</feature>
<dbReference type="InterPro" id="IPR007719">
    <property type="entry name" value="PCS_N"/>
</dbReference>
<keyword evidence="2" id="KW-0104">Cadmium</keyword>
<evidence type="ECO:0000313" key="8">
    <source>
        <dbReference type="EnsemblMetazoa" id="HelroP194818"/>
    </source>
</evidence>
<proteinExistence type="predicted"/>
<dbReference type="EMBL" id="KB095821">
    <property type="protein sequence ID" value="ESO11353.1"/>
    <property type="molecule type" value="Genomic_DNA"/>
</dbReference>
<dbReference type="EC" id="2.3.2.15" evidence="1"/>